<gene>
    <name evidence="1" type="ORF">LCGC14_1813720</name>
</gene>
<protein>
    <submittedName>
        <fullName evidence="1">Uncharacterized protein</fullName>
    </submittedName>
</protein>
<sequence length="331" mass="37898">MATTNTAIPTEGLRGCWLLIVDRHRWGNRRHVDLNDIDITHRTTSPRWDDVGNDLPPAVNGEQPADKRRLSLAKKLMECDEVRAIEALFRDATDWLFRNGLPSFIRPGIYRIPPGLISTVEQKLREFKARLNDELVPAACAAYPTRVREGLAALGDLGNENDYPHVDDFRSCWGLGWRWVSVGVPDELKSIDYDLWKIERDKEAKQIRKAAEGIRVLLRQTALTIIRQLHAKLGPRDDGKKRVLRATALDDLTQFVSAFNFRDVTNDRELFEVISQIHQLARGVNVPQLRSDDELRARVERETSRLEGHLDRLVVEAPTRRLRVRKPSEAA</sequence>
<reference evidence="1" key="1">
    <citation type="journal article" date="2015" name="Nature">
        <title>Complex archaea that bridge the gap between prokaryotes and eukaryotes.</title>
        <authorList>
            <person name="Spang A."/>
            <person name="Saw J.H."/>
            <person name="Jorgensen S.L."/>
            <person name="Zaremba-Niedzwiedzka K."/>
            <person name="Martijn J."/>
            <person name="Lind A.E."/>
            <person name="van Eijk R."/>
            <person name="Schleper C."/>
            <person name="Guy L."/>
            <person name="Ettema T.J."/>
        </authorList>
    </citation>
    <scope>NUCLEOTIDE SEQUENCE</scope>
</reference>
<name>A0A0F9J0R2_9ZZZZ</name>
<proteinExistence type="predicted"/>
<evidence type="ECO:0000313" key="1">
    <source>
        <dbReference type="EMBL" id="KKL99505.1"/>
    </source>
</evidence>
<comment type="caution">
    <text evidence="1">The sequence shown here is derived from an EMBL/GenBank/DDBJ whole genome shotgun (WGS) entry which is preliminary data.</text>
</comment>
<organism evidence="1">
    <name type="scientific">marine sediment metagenome</name>
    <dbReference type="NCBI Taxonomy" id="412755"/>
    <lineage>
        <taxon>unclassified sequences</taxon>
        <taxon>metagenomes</taxon>
        <taxon>ecological metagenomes</taxon>
    </lineage>
</organism>
<dbReference type="AlphaFoldDB" id="A0A0F9J0R2"/>
<accession>A0A0F9J0R2</accession>
<dbReference type="EMBL" id="LAZR01017657">
    <property type="protein sequence ID" value="KKL99505.1"/>
    <property type="molecule type" value="Genomic_DNA"/>
</dbReference>